<evidence type="ECO:0000256" key="2">
    <source>
        <dbReference type="ARBA" id="ARBA00010072"/>
    </source>
</evidence>
<keyword evidence="5 9" id="KW-0812">Transmembrane</keyword>
<feature type="transmembrane region" description="Helical" evidence="9">
    <location>
        <begin position="205"/>
        <end position="224"/>
    </location>
</feature>
<evidence type="ECO:0000256" key="1">
    <source>
        <dbReference type="ARBA" id="ARBA00004429"/>
    </source>
</evidence>
<dbReference type="NCBIfam" id="TIGR01726">
    <property type="entry name" value="HEQRo_perm_3TM"/>
    <property type="match status" value="1"/>
</dbReference>
<comment type="similarity">
    <text evidence="2">Belongs to the binding-protein-dependent transport system permease family. HisMQ subfamily.</text>
</comment>
<dbReference type="CDD" id="cd06261">
    <property type="entry name" value="TM_PBP2"/>
    <property type="match status" value="1"/>
</dbReference>
<sequence>MSATELLQLFFDPELFERYGARMLDGLLVTAKLVAISFSLGLLLGLLLALGRLSRNSMLRGATGAYIYFFRGSPLLAQLFMLYYGLGSFRELWQDLGLWWFFRDAWYCSLLAFTLNTAAYQAEILRGSLQAVARGQHEAAAALGLSRRTTFFKVILPQSMLLAVGPLGNELILMVKASAIASLVTIYDLMGITKLAFSRTFDFQLYLWAALLYLLIVEVIRRLLRRIEMRLGRHLDT</sequence>
<keyword evidence="7 9" id="KW-1133">Transmembrane helix</keyword>
<evidence type="ECO:0000256" key="4">
    <source>
        <dbReference type="ARBA" id="ARBA00022475"/>
    </source>
</evidence>
<organism evidence="11 12">
    <name type="scientific">Pseudomonas taeanensis MS-3</name>
    <dbReference type="NCBI Taxonomy" id="1395571"/>
    <lineage>
        <taxon>Bacteria</taxon>
        <taxon>Pseudomonadati</taxon>
        <taxon>Pseudomonadota</taxon>
        <taxon>Gammaproteobacteria</taxon>
        <taxon>Pseudomonadales</taxon>
        <taxon>Pseudomonadaceae</taxon>
        <taxon>Pseudomonas</taxon>
    </lineage>
</organism>
<evidence type="ECO:0000256" key="6">
    <source>
        <dbReference type="ARBA" id="ARBA00022970"/>
    </source>
</evidence>
<dbReference type="InterPro" id="IPR035906">
    <property type="entry name" value="MetI-like_sf"/>
</dbReference>
<dbReference type="RefSeq" id="WP_025163493.1">
    <property type="nucleotide sequence ID" value="NZ_AWSQ01000001.1"/>
</dbReference>
<dbReference type="InterPro" id="IPR043429">
    <property type="entry name" value="ArtM/GltK/GlnP/TcyL/YhdX-like"/>
</dbReference>
<dbReference type="InterPro" id="IPR000515">
    <property type="entry name" value="MetI-like"/>
</dbReference>
<dbReference type="Proteomes" id="UP000030063">
    <property type="component" value="Unassembled WGS sequence"/>
</dbReference>
<dbReference type="PROSITE" id="PS50928">
    <property type="entry name" value="ABC_TM1"/>
    <property type="match status" value="1"/>
</dbReference>
<evidence type="ECO:0000256" key="7">
    <source>
        <dbReference type="ARBA" id="ARBA00022989"/>
    </source>
</evidence>
<dbReference type="STRING" id="1395571.TMS3_0101650"/>
<dbReference type="PANTHER" id="PTHR30614">
    <property type="entry name" value="MEMBRANE COMPONENT OF AMINO ACID ABC TRANSPORTER"/>
    <property type="match status" value="1"/>
</dbReference>
<evidence type="ECO:0000313" key="12">
    <source>
        <dbReference type="Proteomes" id="UP000030063"/>
    </source>
</evidence>
<evidence type="ECO:0000256" key="3">
    <source>
        <dbReference type="ARBA" id="ARBA00022448"/>
    </source>
</evidence>
<comment type="caution">
    <text evidence="11">The sequence shown here is derived from an EMBL/GenBank/DDBJ whole genome shotgun (WGS) entry which is preliminary data.</text>
</comment>
<gene>
    <name evidence="11" type="ORF">TMS3_0101650</name>
</gene>
<evidence type="ECO:0000259" key="10">
    <source>
        <dbReference type="PROSITE" id="PS50928"/>
    </source>
</evidence>
<dbReference type="eggNOG" id="COG4160">
    <property type="taxonomic scope" value="Bacteria"/>
</dbReference>
<keyword evidence="6" id="KW-0029">Amino-acid transport</keyword>
<dbReference type="EMBL" id="AWSQ01000001">
    <property type="protein sequence ID" value="KFX70675.1"/>
    <property type="molecule type" value="Genomic_DNA"/>
</dbReference>
<evidence type="ECO:0000313" key="11">
    <source>
        <dbReference type="EMBL" id="KFX70675.1"/>
    </source>
</evidence>
<evidence type="ECO:0000256" key="9">
    <source>
        <dbReference type="RuleBase" id="RU363032"/>
    </source>
</evidence>
<dbReference type="AlphaFoldDB" id="A0A0A1YL84"/>
<dbReference type="GO" id="GO:0006865">
    <property type="term" value="P:amino acid transport"/>
    <property type="evidence" value="ECO:0007669"/>
    <property type="project" value="UniProtKB-KW"/>
</dbReference>
<evidence type="ECO:0000256" key="8">
    <source>
        <dbReference type="ARBA" id="ARBA00023136"/>
    </source>
</evidence>
<dbReference type="GO" id="GO:0022857">
    <property type="term" value="F:transmembrane transporter activity"/>
    <property type="evidence" value="ECO:0007669"/>
    <property type="project" value="InterPro"/>
</dbReference>
<dbReference type="Pfam" id="PF00528">
    <property type="entry name" value="BPD_transp_1"/>
    <property type="match status" value="1"/>
</dbReference>
<reference evidence="11 12" key="1">
    <citation type="journal article" date="2014" name="Genome Announc.">
        <title>Draft Genome Sequence of Petroleum Oil-Degrading Marine Bacterium Pseudomonas taeanensis Strain MS-3, Isolated from a Crude Oil-Contaminated Seashore.</title>
        <authorList>
            <person name="Lee S.Y."/>
            <person name="Kim S.H."/>
            <person name="Lee D.G."/>
            <person name="Shin S."/>
            <person name="Yun S.H."/>
            <person name="Choi C.W."/>
            <person name="Chung Y.H."/>
            <person name="Choi J.S."/>
            <person name="Kahng H.Y."/>
            <person name="Kim S.I."/>
        </authorList>
    </citation>
    <scope>NUCLEOTIDE SEQUENCE [LARGE SCALE GENOMIC DNA]</scope>
    <source>
        <strain evidence="11 12">MS-3</strain>
    </source>
</reference>
<feature type="transmembrane region" description="Helical" evidence="9">
    <location>
        <begin position="33"/>
        <end position="53"/>
    </location>
</feature>
<dbReference type="GO" id="GO:0043190">
    <property type="term" value="C:ATP-binding cassette (ABC) transporter complex"/>
    <property type="evidence" value="ECO:0007669"/>
    <property type="project" value="InterPro"/>
</dbReference>
<keyword evidence="4" id="KW-1003">Cell membrane</keyword>
<keyword evidence="12" id="KW-1185">Reference proteome</keyword>
<comment type="subcellular location">
    <subcellularLocation>
        <location evidence="1">Cell inner membrane</location>
        <topology evidence="1">Multi-pass membrane protein</topology>
    </subcellularLocation>
    <subcellularLocation>
        <location evidence="9">Cell membrane</location>
        <topology evidence="9">Multi-pass membrane protein</topology>
    </subcellularLocation>
</comment>
<keyword evidence="8 9" id="KW-0472">Membrane</keyword>
<dbReference type="PANTHER" id="PTHR30614:SF0">
    <property type="entry name" value="L-CYSTINE TRANSPORT SYSTEM PERMEASE PROTEIN TCYL"/>
    <property type="match status" value="1"/>
</dbReference>
<dbReference type="Gene3D" id="1.10.3720.10">
    <property type="entry name" value="MetI-like"/>
    <property type="match status" value="1"/>
</dbReference>
<feature type="transmembrane region" description="Helical" evidence="9">
    <location>
        <begin position="98"/>
        <end position="120"/>
    </location>
</feature>
<feature type="transmembrane region" description="Helical" evidence="9">
    <location>
        <begin position="171"/>
        <end position="193"/>
    </location>
</feature>
<evidence type="ECO:0000256" key="5">
    <source>
        <dbReference type="ARBA" id="ARBA00022692"/>
    </source>
</evidence>
<keyword evidence="3 9" id="KW-0813">Transport</keyword>
<proteinExistence type="inferred from homology"/>
<feature type="domain" description="ABC transmembrane type-1" evidence="10">
    <location>
        <begin position="23"/>
        <end position="224"/>
    </location>
</feature>
<feature type="transmembrane region" description="Helical" evidence="9">
    <location>
        <begin position="65"/>
        <end position="86"/>
    </location>
</feature>
<dbReference type="InterPro" id="IPR010065">
    <property type="entry name" value="AA_ABC_transptr_permease_3TM"/>
</dbReference>
<name>A0A0A1YL84_9PSED</name>
<accession>A0A0A1YL84</accession>
<protein>
    <submittedName>
        <fullName evidence="11">ABC transporter permease</fullName>
    </submittedName>
</protein>
<dbReference type="SUPFAM" id="SSF161098">
    <property type="entry name" value="MetI-like"/>
    <property type="match status" value="1"/>
</dbReference>
<dbReference type="OrthoDB" id="4404959at2"/>